<organism evidence="2 4">
    <name type="scientific">Didymodactylos carnosus</name>
    <dbReference type="NCBI Taxonomy" id="1234261"/>
    <lineage>
        <taxon>Eukaryota</taxon>
        <taxon>Metazoa</taxon>
        <taxon>Spiralia</taxon>
        <taxon>Gnathifera</taxon>
        <taxon>Rotifera</taxon>
        <taxon>Eurotatoria</taxon>
        <taxon>Bdelloidea</taxon>
        <taxon>Philodinida</taxon>
        <taxon>Philodinidae</taxon>
        <taxon>Didymodactylos</taxon>
    </lineage>
</organism>
<dbReference type="AlphaFoldDB" id="A0A813SR38"/>
<evidence type="ECO:0000313" key="3">
    <source>
        <dbReference type="EMBL" id="CAF3583547.1"/>
    </source>
</evidence>
<feature type="domain" description="5'-3' DNA helicase ZGRF1-like N-terminal" evidence="1">
    <location>
        <begin position="4"/>
        <end position="25"/>
    </location>
</feature>
<dbReference type="OrthoDB" id="6513042at2759"/>
<protein>
    <recommendedName>
        <fullName evidence="1">5'-3' DNA helicase ZGRF1-like N-terminal domain-containing protein</fullName>
    </recommendedName>
</protein>
<name>A0A813SR38_9BILA</name>
<dbReference type="Proteomes" id="UP000663829">
    <property type="component" value="Unassembled WGS sequence"/>
</dbReference>
<dbReference type="InterPro" id="IPR018838">
    <property type="entry name" value="ZGRF1-like_N"/>
</dbReference>
<evidence type="ECO:0000313" key="4">
    <source>
        <dbReference type="Proteomes" id="UP000663829"/>
    </source>
</evidence>
<evidence type="ECO:0000313" key="2">
    <source>
        <dbReference type="EMBL" id="CAF0798666.1"/>
    </source>
</evidence>
<sequence length="293" mass="33617">MPNSFPVLYTDQKLKKTKVWQDGHLICRGITNSLKPGFELETDRYLVTIEEDDNTQILIPKFVNDPTMKNKDKQNVFVPPRQISTPRSVLSTASYINETSPLDKPFEWGLTGAIKSNPYHKQQHVQEQKPLFSTFAIPPVQSKYDTLINKNQQIETFVKRSTQDMLKLLAGNYSETELSSNQQTQKSSTLFTEESDVQSTSWSLFVDTNEIKSDENNDDDSLINQQQQQQQLIQQQTSNKRKFHDAIHVMDLASKKSHSSECSENHVSLPKFDFDENTFDDLFADNEVDGSQD</sequence>
<comment type="caution">
    <text evidence="2">The sequence shown here is derived from an EMBL/GenBank/DDBJ whole genome shotgun (WGS) entry which is preliminary data.</text>
</comment>
<proteinExistence type="predicted"/>
<evidence type="ECO:0000259" key="1">
    <source>
        <dbReference type="Pfam" id="PF10382"/>
    </source>
</evidence>
<accession>A0A813SR38</accession>
<reference evidence="2" key="1">
    <citation type="submission" date="2021-02" db="EMBL/GenBank/DDBJ databases">
        <authorList>
            <person name="Nowell W R."/>
        </authorList>
    </citation>
    <scope>NUCLEOTIDE SEQUENCE</scope>
</reference>
<keyword evidence="4" id="KW-1185">Reference proteome</keyword>
<dbReference type="Proteomes" id="UP000681722">
    <property type="component" value="Unassembled WGS sequence"/>
</dbReference>
<dbReference type="EMBL" id="CAJOBC010000418">
    <property type="protein sequence ID" value="CAF3583547.1"/>
    <property type="molecule type" value="Genomic_DNA"/>
</dbReference>
<dbReference type="Pfam" id="PF10382">
    <property type="entry name" value="ZGRF1-like_N"/>
    <property type="match status" value="1"/>
</dbReference>
<gene>
    <name evidence="2" type="ORF">GPM918_LOCUS3394</name>
    <name evidence="3" type="ORF">SRO942_LOCUS3394</name>
</gene>
<dbReference type="EMBL" id="CAJNOQ010000418">
    <property type="protein sequence ID" value="CAF0798666.1"/>
    <property type="molecule type" value="Genomic_DNA"/>
</dbReference>